<evidence type="ECO:0000256" key="1">
    <source>
        <dbReference type="ARBA" id="ARBA00004117"/>
    </source>
</evidence>
<dbReference type="KEGG" id="azz:DEW08_19225"/>
<dbReference type="Proteomes" id="UP000245629">
    <property type="component" value="Chromosome 3"/>
</dbReference>
<dbReference type="InterPro" id="IPR001624">
    <property type="entry name" value="FliE"/>
</dbReference>
<accession>A0A2S2CVC4</accession>
<keyword evidence="5" id="KW-0966">Cell projection</keyword>
<dbReference type="EMBL" id="CP029354">
    <property type="protein sequence ID" value="AWK88237.1"/>
    <property type="molecule type" value="Genomic_DNA"/>
</dbReference>
<evidence type="ECO:0000256" key="2">
    <source>
        <dbReference type="ARBA" id="ARBA00009272"/>
    </source>
</evidence>
<evidence type="ECO:0000313" key="6">
    <source>
        <dbReference type="Proteomes" id="UP000245629"/>
    </source>
</evidence>
<sequence length="123" mass="12479">MIEPIGRAAAAYAGQRATLVPGGLASDPSAAVTSAASGAASATETPPAAGAESSFGAFLDRQATQAIDTLKEGERVSLAAVAGKASAHEVVRAVMAAEMTVQTVVSIRDRMVQAYQDIMRMTV</sequence>
<dbReference type="PANTHER" id="PTHR34653">
    <property type="match status" value="1"/>
</dbReference>
<evidence type="ECO:0000313" key="5">
    <source>
        <dbReference type="EMBL" id="AWK88237.1"/>
    </source>
</evidence>
<proteinExistence type="inferred from homology"/>
<dbReference type="Pfam" id="PF02049">
    <property type="entry name" value="FliE"/>
    <property type="match status" value="1"/>
</dbReference>
<protein>
    <recommendedName>
        <fullName evidence="4">Flagellar hook-basal body complex protein FliE</fullName>
    </recommendedName>
</protein>
<keyword evidence="6" id="KW-1185">Reference proteome</keyword>
<keyword evidence="3 4" id="KW-0975">Bacterial flagellum</keyword>
<comment type="subcellular location">
    <subcellularLocation>
        <location evidence="1 4">Bacterial flagellum basal body</location>
    </subcellularLocation>
</comment>
<dbReference type="AlphaFoldDB" id="A0A2S2CVC4"/>
<dbReference type="GO" id="GO:0009425">
    <property type="term" value="C:bacterial-type flagellum basal body"/>
    <property type="evidence" value="ECO:0007669"/>
    <property type="project" value="UniProtKB-SubCell"/>
</dbReference>
<reference evidence="6" key="1">
    <citation type="submission" date="2018-05" db="EMBL/GenBank/DDBJ databases">
        <title>Azospirillum thermophila sp. nov., a novel isolated from hot spring.</title>
        <authorList>
            <person name="Zhao Z."/>
        </authorList>
    </citation>
    <scope>NUCLEOTIDE SEQUENCE [LARGE SCALE GENOMIC DNA]</scope>
    <source>
        <strain evidence="6">CFH 70021</strain>
    </source>
</reference>
<dbReference type="GO" id="GO:0003774">
    <property type="term" value="F:cytoskeletal motor activity"/>
    <property type="evidence" value="ECO:0007669"/>
    <property type="project" value="InterPro"/>
</dbReference>
<evidence type="ECO:0000256" key="3">
    <source>
        <dbReference type="ARBA" id="ARBA00023143"/>
    </source>
</evidence>
<keyword evidence="5" id="KW-0969">Cilium</keyword>
<comment type="similarity">
    <text evidence="2 4">Belongs to the FliE family.</text>
</comment>
<dbReference type="OrthoDB" id="8481852at2"/>
<dbReference type="PANTHER" id="PTHR34653:SF1">
    <property type="entry name" value="FLAGELLAR HOOK-BASAL BODY COMPLEX PROTEIN FLIE"/>
    <property type="match status" value="1"/>
</dbReference>
<dbReference type="GO" id="GO:0005198">
    <property type="term" value="F:structural molecule activity"/>
    <property type="evidence" value="ECO:0007669"/>
    <property type="project" value="InterPro"/>
</dbReference>
<organism evidence="5 6">
    <name type="scientific">Azospirillum thermophilum</name>
    <dbReference type="NCBI Taxonomy" id="2202148"/>
    <lineage>
        <taxon>Bacteria</taxon>
        <taxon>Pseudomonadati</taxon>
        <taxon>Pseudomonadota</taxon>
        <taxon>Alphaproteobacteria</taxon>
        <taxon>Rhodospirillales</taxon>
        <taxon>Azospirillaceae</taxon>
        <taxon>Azospirillum</taxon>
    </lineage>
</organism>
<dbReference type="HAMAP" id="MF_00724">
    <property type="entry name" value="FliE"/>
    <property type="match status" value="1"/>
</dbReference>
<dbReference type="RefSeq" id="WP_109330304.1">
    <property type="nucleotide sequence ID" value="NZ_CP029354.1"/>
</dbReference>
<evidence type="ECO:0000256" key="4">
    <source>
        <dbReference type="HAMAP-Rule" id="MF_00724"/>
    </source>
</evidence>
<gene>
    <name evidence="4" type="primary">fliE</name>
    <name evidence="5" type="ORF">DEW08_19225</name>
</gene>
<keyword evidence="5" id="KW-0282">Flagellum</keyword>
<dbReference type="GO" id="GO:0071973">
    <property type="term" value="P:bacterial-type flagellum-dependent cell motility"/>
    <property type="evidence" value="ECO:0007669"/>
    <property type="project" value="InterPro"/>
</dbReference>
<name>A0A2S2CVC4_9PROT</name>